<reference evidence="1 2" key="1">
    <citation type="submission" date="2024-09" db="EMBL/GenBank/DDBJ databases">
        <authorList>
            <person name="Sun Q."/>
            <person name="Mori K."/>
        </authorList>
    </citation>
    <scope>NUCLEOTIDE SEQUENCE [LARGE SCALE GENOMIC DNA]</scope>
    <source>
        <strain evidence="1 2">TBRC 0563</strain>
    </source>
</reference>
<accession>A0ABV5Z1L9</accession>
<dbReference type="Proteomes" id="UP001589627">
    <property type="component" value="Unassembled WGS sequence"/>
</dbReference>
<feature type="non-terminal residue" evidence="1">
    <location>
        <position position="214"/>
    </location>
</feature>
<gene>
    <name evidence="1" type="ORF">ACFFNX_51775</name>
</gene>
<dbReference type="RefSeq" id="WP_378213870.1">
    <property type="nucleotide sequence ID" value="NZ_JBHLZP010001227.1"/>
</dbReference>
<name>A0ABV5Z1L9_9ACTN</name>
<keyword evidence="2" id="KW-1185">Reference proteome</keyword>
<dbReference type="EMBL" id="JBHLZP010001227">
    <property type="protein sequence ID" value="MFB9840646.1"/>
    <property type="molecule type" value="Genomic_DNA"/>
</dbReference>
<evidence type="ECO:0000313" key="2">
    <source>
        <dbReference type="Proteomes" id="UP001589627"/>
    </source>
</evidence>
<sequence length="214" mass="24535">MSDVKDNVLTFIQQSIGNYKSDYEENTALKNGYKINDGHADVKQANAKARIVKKYKGKNQESSQKGLDHWQLRAKDTERGRYRIDPVLNFLSRRAKAPIDDGTSFSSSSRELQDWKDEWREHWIQKKYEAINSSMPAGDAVNMLAARPWGVPCGDPNQHDMPWGTCMLSLECDSELRIYRGDYFCGRTQFVCCGLQLTSYDMYQGFDVSFADSE</sequence>
<protein>
    <submittedName>
        <fullName evidence="1">Uncharacterized protein</fullName>
    </submittedName>
</protein>
<proteinExistence type="predicted"/>
<evidence type="ECO:0000313" key="1">
    <source>
        <dbReference type="EMBL" id="MFB9840646.1"/>
    </source>
</evidence>
<comment type="caution">
    <text evidence="1">The sequence shown here is derived from an EMBL/GenBank/DDBJ whole genome shotgun (WGS) entry which is preliminary data.</text>
</comment>
<organism evidence="1 2">
    <name type="scientific">Actinoallomurus acaciae</name>
    <dbReference type="NCBI Taxonomy" id="502577"/>
    <lineage>
        <taxon>Bacteria</taxon>
        <taxon>Bacillati</taxon>
        <taxon>Actinomycetota</taxon>
        <taxon>Actinomycetes</taxon>
        <taxon>Streptosporangiales</taxon>
        <taxon>Thermomonosporaceae</taxon>
        <taxon>Actinoallomurus</taxon>
    </lineage>
</organism>